<evidence type="ECO:0000313" key="3">
    <source>
        <dbReference type="Proteomes" id="UP000680866"/>
    </source>
</evidence>
<feature type="region of interest" description="Disordered" evidence="1">
    <location>
        <begin position="36"/>
        <end position="57"/>
    </location>
</feature>
<proteinExistence type="predicted"/>
<accession>A0A810NCG2</accession>
<evidence type="ECO:0000313" key="2">
    <source>
        <dbReference type="EMBL" id="BCJ69548.1"/>
    </source>
</evidence>
<feature type="region of interest" description="Disordered" evidence="1">
    <location>
        <begin position="1"/>
        <end position="23"/>
    </location>
</feature>
<organism evidence="2 3">
    <name type="scientific">Polymorphospora rubra</name>
    <dbReference type="NCBI Taxonomy" id="338584"/>
    <lineage>
        <taxon>Bacteria</taxon>
        <taxon>Bacillati</taxon>
        <taxon>Actinomycetota</taxon>
        <taxon>Actinomycetes</taxon>
        <taxon>Micromonosporales</taxon>
        <taxon>Micromonosporaceae</taxon>
        <taxon>Polymorphospora</taxon>
    </lineage>
</organism>
<feature type="compositionally biased region" description="Polar residues" evidence="1">
    <location>
        <begin position="38"/>
        <end position="57"/>
    </location>
</feature>
<dbReference type="Proteomes" id="UP000680866">
    <property type="component" value="Chromosome"/>
</dbReference>
<dbReference type="EMBL" id="AP023359">
    <property type="protein sequence ID" value="BCJ69548.1"/>
    <property type="molecule type" value="Genomic_DNA"/>
</dbReference>
<dbReference type="AlphaFoldDB" id="A0A810NCG2"/>
<evidence type="ECO:0000256" key="1">
    <source>
        <dbReference type="SAM" id="MobiDB-lite"/>
    </source>
</evidence>
<dbReference type="RefSeq" id="WP_212818901.1">
    <property type="nucleotide sequence ID" value="NZ_AP023359.1"/>
</dbReference>
<feature type="compositionally biased region" description="Polar residues" evidence="1">
    <location>
        <begin position="1"/>
        <end position="14"/>
    </location>
</feature>
<keyword evidence="3" id="KW-1185">Reference proteome</keyword>
<sequence length="57" mass="6029">MAPATSRKNWSGQLNPALPRPYTPVRHDIVVEVEVDTGRTSTAGGDTGYDTSVPAST</sequence>
<reference evidence="2" key="1">
    <citation type="submission" date="2020-08" db="EMBL/GenBank/DDBJ databases">
        <title>Whole genome shotgun sequence of Polymorphospora rubra NBRC 101157.</title>
        <authorList>
            <person name="Komaki H."/>
            <person name="Tamura T."/>
        </authorList>
    </citation>
    <scope>NUCLEOTIDE SEQUENCE</scope>
    <source>
        <strain evidence="2">NBRC 101157</strain>
    </source>
</reference>
<dbReference type="KEGG" id="pry:Prubr_65690"/>
<gene>
    <name evidence="2" type="ORF">Prubr_65690</name>
</gene>
<protein>
    <submittedName>
        <fullName evidence="2">Uncharacterized protein</fullName>
    </submittedName>
</protein>
<name>A0A810NCG2_9ACTN</name>